<feature type="transmembrane region" description="Helical" evidence="18">
    <location>
        <begin position="486"/>
        <end position="508"/>
    </location>
</feature>
<dbReference type="EC" id="2.7.10.2" evidence="4"/>
<dbReference type="PATRIC" id="fig|935700.4.peg.1958"/>
<feature type="domain" description="Polysaccharide chain length determinant N-terminal" evidence="19">
    <location>
        <begin position="55"/>
        <end position="145"/>
    </location>
</feature>
<accession>A0A0D1EKM5</accession>
<keyword evidence="13 18" id="KW-0472">Membrane</keyword>
<keyword evidence="11" id="KW-0067">ATP-binding</keyword>
<evidence type="ECO:0000256" key="3">
    <source>
        <dbReference type="ARBA" id="ARBA00008883"/>
    </source>
</evidence>
<evidence type="ECO:0000256" key="2">
    <source>
        <dbReference type="ARBA" id="ARBA00007316"/>
    </source>
</evidence>
<dbReference type="PANTHER" id="PTHR32309">
    <property type="entry name" value="TYROSINE-PROTEIN KINASE"/>
    <property type="match status" value="1"/>
</dbReference>
<dbReference type="SUPFAM" id="SSF52540">
    <property type="entry name" value="P-loop containing nucleoside triphosphate hydrolases"/>
    <property type="match status" value="1"/>
</dbReference>
<evidence type="ECO:0000259" key="19">
    <source>
        <dbReference type="Pfam" id="PF02706"/>
    </source>
</evidence>
<evidence type="ECO:0000256" key="14">
    <source>
        <dbReference type="ARBA" id="ARBA00023137"/>
    </source>
</evidence>
<evidence type="ECO:0000256" key="17">
    <source>
        <dbReference type="SAM" id="MobiDB-lite"/>
    </source>
</evidence>
<evidence type="ECO:0000256" key="13">
    <source>
        <dbReference type="ARBA" id="ARBA00023136"/>
    </source>
</evidence>
<evidence type="ECO:0000256" key="1">
    <source>
        <dbReference type="ARBA" id="ARBA00004429"/>
    </source>
</evidence>
<keyword evidence="23" id="KW-1185">Reference proteome</keyword>
<evidence type="ECO:0000256" key="16">
    <source>
        <dbReference type="SAM" id="Coils"/>
    </source>
</evidence>
<feature type="coiled-coil region" evidence="16">
    <location>
        <begin position="263"/>
        <end position="312"/>
    </location>
</feature>
<dbReference type="GO" id="GO:0005886">
    <property type="term" value="C:plasma membrane"/>
    <property type="evidence" value="ECO:0007669"/>
    <property type="project" value="UniProtKB-SubCell"/>
</dbReference>
<feature type="domain" description="AAA" evidence="20">
    <location>
        <begin position="580"/>
        <end position="734"/>
    </location>
</feature>
<dbReference type="InterPro" id="IPR003856">
    <property type="entry name" value="LPS_length_determ_N"/>
</dbReference>
<evidence type="ECO:0000256" key="10">
    <source>
        <dbReference type="ARBA" id="ARBA00022777"/>
    </source>
</evidence>
<dbReference type="InterPro" id="IPR050445">
    <property type="entry name" value="Bact_polysacc_biosynth/exp"/>
</dbReference>
<feature type="transmembrane region" description="Helical" evidence="18">
    <location>
        <begin position="71"/>
        <end position="88"/>
    </location>
</feature>
<dbReference type="CDD" id="cd05387">
    <property type="entry name" value="BY-kinase"/>
    <property type="match status" value="1"/>
</dbReference>
<keyword evidence="7 22" id="KW-0808">Transferase</keyword>
<evidence type="ECO:0000313" key="23">
    <source>
        <dbReference type="Proteomes" id="UP000032232"/>
    </source>
</evidence>
<dbReference type="InterPro" id="IPR032807">
    <property type="entry name" value="GNVR"/>
</dbReference>
<dbReference type="InterPro" id="IPR005702">
    <property type="entry name" value="Wzc-like_C"/>
</dbReference>
<keyword evidence="9" id="KW-0547">Nucleotide-binding</keyword>
<evidence type="ECO:0000256" key="8">
    <source>
        <dbReference type="ARBA" id="ARBA00022692"/>
    </source>
</evidence>
<keyword evidence="5" id="KW-1003">Cell membrane</keyword>
<evidence type="ECO:0000313" key="22">
    <source>
        <dbReference type="EMBL" id="KIT16295.1"/>
    </source>
</evidence>
<evidence type="ECO:0000256" key="12">
    <source>
        <dbReference type="ARBA" id="ARBA00022989"/>
    </source>
</evidence>
<dbReference type="Pfam" id="PF13807">
    <property type="entry name" value="GNVR"/>
    <property type="match status" value="1"/>
</dbReference>
<evidence type="ECO:0000256" key="15">
    <source>
        <dbReference type="ARBA" id="ARBA00051245"/>
    </source>
</evidence>
<keyword evidence="14" id="KW-0829">Tyrosine-protein kinase</keyword>
<evidence type="ECO:0000259" key="20">
    <source>
        <dbReference type="Pfam" id="PF13614"/>
    </source>
</evidence>
<keyword evidence="8 18" id="KW-0812">Transmembrane</keyword>
<feature type="domain" description="Tyrosine-protein kinase G-rich" evidence="21">
    <location>
        <begin position="432"/>
        <end position="505"/>
    </location>
</feature>
<comment type="similarity">
    <text evidence="2">Belongs to the CpsD/CapB family.</text>
</comment>
<feature type="coiled-coil region" evidence="16">
    <location>
        <begin position="372"/>
        <end position="452"/>
    </location>
</feature>
<evidence type="ECO:0000256" key="9">
    <source>
        <dbReference type="ARBA" id="ARBA00022741"/>
    </source>
</evidence>
<dbReference type="Gene3D" id="3.40.50.300">
    <property type="entry name" value="P-loop containing nucleotide triphosphate hydrolases"/>
    <property type="match status" value="1"/>
</dbReference>
<dbReference type="Proteomes" id="UP000032232">
    <property type="component" value="Unassembled WGS sequence"/>
</dbReference>
<name>A0A0D1EKM5_9RHOB</name>
<feature type="region of interest" description="Disordered" evidence="17">
    <location>
        <begin position="1"/>
        <end position="20"/>
    </location>
</feature>
<evidence type="ECO:0000256" key="7">
    <source>
        <dbReference type="ARBA" id="ARBA00022679"/>
    </source>
</evidence>
<dbReference type="GO" id="GO:0004713">
    <property type="term" value="F:protein tyrosine kinase activity"/>
    <property type="evidence" value="ECO:0007669"/>
    <property type="project" value="TreeGrafter"/>
</dbReference>
<evidence type="ECO:0000256" key="18">
    <source>
        <dbReference type="SAM" id="Phobius"/>
    </source>
</evidence>
<proteinExistence type="inferred from homology"/>
<comment type="caution">
    <text evidence="22">The sequence shown here is derived from an EMBL/GenBank/DDBJ whole genome shotgun (WGS) entry which is preliminary data.</text>
</comment>
<dbReference type="AlphaFoldDB" id="A0A0D1EKM5"/>
<dbReference type="STRING" id="935700.jaqu_18910"/>
<dbReference type="InterPro" id="IPR027417">
    <property type="entry name" value="P-loop_NTPase"/>
</dbReference>
<evidence type="ECO:0000259" key="21">
    <source>
        <dbReference type="Pfam" id="PF13807"/>
    </source>
</evidence>
<reference evidence="22 23" key="1">
    <citation type="submission" date="2015-02" db="EMBL/GenBank/DDBJ databases">
        <title>Genome Sequence of Jannaschia aquimarina DSM28248, a member of the Roseobacter clade.</title>
        <authorList>
            <person name="Voget S."/>
            <person name="Daniel R."/>
        </authorList>
    </citation>
    <scope>NUCLEOTIDE SEQUENCE [LARGE SCALE GENOMIC DNA]</scope>
    <source>
        <strain evidence="22 23">GSW-M26</strain>
    </source>
</reference>
<comment type="catalytic activity">
    <reaction evidence="15">
        <text>L-tyrosyl-[protein] + ATP = O-phospho-L-tyrosyl-[protein] + ADP + H(+)</text>
        <dbReference type="Rhea" id="RHEA:10596"/>
        <dbReference type="Rhea" id="RHEA-COMP:10136"/>
        <dbReference type="Rhea" id="RHEA-COMP:20101"/>
        <dbReference type="ChEBI" id="CHEBI:15378"/>
        <dbReference type="ChEBI" id="CHEBI:30616"/>
        <dbReference type="ChEBI" id="CHEBI:46858"/>
        <dbReference type="ChEBI" id="CHEBI:61978"/>
        <dbReference type="ChEBI" id="CHEBI:456216"/>
        <dbReference type="EC" id="2.7.10.2"/>
    </reaction>
</comment>
<keyword evidence="6" id="KW-0997">Cell inner membrane</keyword>
<comment type="similarity">
    <text evidence="3">Belongs to the etk/wzc family.</text>
</comment>
<evidence type="ECO:0000256" key="6">
    <source>
        <dbReference type="ARBA" id="ARBA00022519"/>
    </source>
</evidence>
<dbReference type="PANTHER" id="PTHR32309:SF13">
    <property type="entry name" value="FERRIC ENTEROBACTIN TRANSPORT PROTEIN FEPE"/>
    <property type="match status" value="1"/>
</dbReference>
<keyword evidence="10" id="KW-0418">Kinase</keyword>
<keyword evidence="16" id="KW-0175">Coiled coil</keyword>
<dbReference type="InterPro" id="IPR025669">
    <property type="entry name" value="AAA_dom"/>
</dbReference>
<evidence type="ECO:0000256" key="4">
    <source>
        <dbReference type="ARBA" id="ARBA00011903"/>
    </source>
</evidence>
<dbReference type="Pfam" id="PF02706">
    <property type="entry name" value="Wzz"/>
    <property type="match status" value="1"/>
</dbReference>
<sequence>MNSAGVGNVRGTSDPGKPGGVRISRFLGRPIVNSNADNLTVPQFGPPMRPAPTQDTVDLRRLLIALWRRKWLIVGATVIGMLIAYAIVSRLTPQYTARASVMLDPRTVQVVTSDEIISDLTLNNSVVDTELAVLRSNLLLEQVIASFGPGELDPIDPANDPPGLLSRLRGAIGLGGSGGGAEGASAPITQEERRMRRLLVSMRRKVTVWREGQSYLLSIGVTTTDAVLSKEIANRIAETYISSQIEQRSATIRSASSFLTERVEEIRASVEAAEAAVEEFRRSQLETAGVSAETLEQQLLELSSQVSVAKADLASVKSRFDRIQTLIDAEGIEAASELLSSPLVVALREQLLALRREDADLATRLGPEHPQRQRLQAQIDAIVEDLAAEVRKIVAGLRNDAEVAQIRSESLESSLSEIEERAGAMSRSSLELRQLEREAEAIRSIYQMMLERLNETRSVEQLQRADARMVNTAQVPGAPSAPRTTLFSVLGGTVGFMIGVIAALAGAISTRGFNRASEIERSFGITVLTSLPLGAWRSLRGMQKSIQKLPYQPFADRLRILRENIRPRHISGTQRTVLITSSVPGEGKTTTAVGLATVEGLAHRRCVLLDFDLRRSNLGRELEYDPQGGGDLTALLRGECNVEAAVHRVDPFGFDLITTRGRNPQLIDDTSVERLREVIKDLESRYEMVIVDTPPVLLVADTLTLVGLIDTVLMVVKQTTTRRNAVQDTLRTVEDAGARSIGLVMSMVDSRDEQETYGTSGDYSYANR</sequence>
<dbReference type="Pfam" id="PF13614">
    <property type="entry name" value="AAA_31"/>
    <property type="match status" value="1"/>
</dbReference>
<evidence type="ECO:0000256" key="11">
    <source>
        <dbReference type="ARBA" id="ARBA00022840"/>
    </source>
</evidence>
<protein>
    <recommendedName>
        <fullName evidence="4">non-specific protein-tyrosine kinase</fullName>
        <ecNumber evidence="4">2.7.10.2</ecNumber>
    </recommendedName>
</protein>
<organism evidence="22 23">
    <name type="scientific">Jannaschia aquimarina</name>
    <dbReference type="NCBI Taxonomy" id="935700"/>
    <lineage>
        <taxon>Bacteria</taxon>
        <taxon>Pseudomonadati</taxon>
        <taxon>Pseudomonadota</taxon>
        <taxon>Alphaproteobacteria</taxon>
        <taxon>Rhodobacterales</taxon>
        <taxon>Roseobacteraceae</taxon>
        <taxon>Jannaschia</taxon>
    </lineage>
</organism>
<keyword evidence="12 18" id="KW-1133">Transmembrane helix</keyword>
<gene>
    <name evidence="22" type="primary">ptk</name>
    <name evidence="22" type="ORF">jaqu_18910</name>
</gene>
<evidence type="ECO:0000256" key="5">
    <source>
        <dbReference type="ARBA" id="ARBA00022475"/>
    </source>
</evidence>
<comment type="subcellular location">
    <subcellularLocation>
        <location evidence="1">Cell inner membrane</location>
        <topology evidence="1">Multi-pass membrane protein</topology>
    </subcellularLocation>
</comment>
<dbReference type="EMBL" id="JYFE01000036">
    <property type="protein sequence ID" value="KIT16295.1"/>
    <property type="molecule type" value="Genomic_DNA"/>
</dbReference>